<dbReference type="EMBL" id="LWGR01000021">
    <property type="protein sequence ID" value="KZM68671.1"/>
    <property type="molecule type" value="Genomic_DNA"/>
</dbReference>
<dbReference type="AlphaFoldDB" id="A0A164HNX9"/>
<dbReference type="RefSeq" id="WP_067580491.1">
    <property type="nucleotide sequence ID" value="NZ_JABMCZ010000002.1"/>
</dbReference>
<name>A0A164HNX9_9NOCA</name>
<evidence type="ECO:0008006" key="3">
    <source>
        <dbReference type="Google" id="ProtNLM"/>
    </source>
</evidence>
<comment type="caution">
    <text evidence="1">The sequence shown here is derived from an EMBL/GenBank/DDBJ whole genome shotgun (WGS) entry which is preliminary data.</text>
</comment>
<dbReference type="OrthoDB" id="4548523at2"/>
<dbReference type="Proteomes" id="UP000076512">
    <property type="component" value="Unassembled WGS sequence"/>
</dbReference>
<accession>A0A164HNX9</accession>
<keyword evidence="2" id="KW-1185">Reference proteome</keyword>
<proteinExistence type="predicted"/>
<evidence type="ECO:0000313" key="1">
    <source>
        <dbReference type="EMBL" id="KZM68671.1"/>
    </source>
</evidence>
<reference evidence="1 2" key="1">
    <citation type="submission" date="2016-04" db="EMBL/GenBank/DDBJ databases">
        <authorList>
            <person name="Evans L.H."/>
            <person name="Alamgir A."/>
            <person name="Owens N."/>
            <person name="Weber N.D."/>
            <person name="Virtaneva K."/>
            <person name="Barbian K."/>
            <person name="Babar A."/>
            <person name="Rosenke K."/>
        </authorList>
    </citation>
    <scope>NUCLEOTIDE SEQUENCE [LARGE SCALE GENOMIC DNA]</scope>
    <source>
        <strain evidence="1 2">IFM 0406</strain>
    </source>
</reference>
<dbReference type="InterPro" id="IPR034660">
    <property type="entry name" value="DinB/YfiT-like"/>
</dbReference>
<dbReference type="Pfam" id="PF04978">
    <property type="entry name" value="MST"/>
    <property type="match status" value="1"/>
</dbReference>
<dbReference type="InterPro" id="IPR007061">
    <property type="entry name" value="MST-like"/>
</dbReference>
<sequence>MIAPSPERNDQEREDLIAMLASQRELFRFTVRGIEDDQARQRTTVSELTLGGLLHHIVKSERHWTTVVVERDENAKVDVSQLNSEYRMGPEETVAGLLEEWDAVAENTARVIRTVDSLDTSIPTPTAPWRPERVWWTVRFTLLHLFREISHHSGHADIIRESLDGANTSYQRAS</sequence>
<dbReference type="Gene3D" id="1.20.120.450">
    <property type="entry name" value="dinb family like domain"/>
    <property type="match status" value="1"/>
</dbReference>
<dbReference type="STRING" id="455432.AWN90_12640"/>
<gene>
    <name evidence="1" type="ORF">AWN90_12640</name>
</gene>
<dbReference type="SUPFAM" id="SSF109854">
    <property type="entry name" value="DinB/YfiT-like putative metalloenzymes"/>
    <property type="match status" value="1"/>
</dbReference>
<evidence type="ECO:0000313" key="2">
    <source>
        <dbReference type="Proteomes" id="UP000076512"/>
    </source>
</evidence>
<protein>
    <recommendedName>
        <fullName evidence="3">DinB family protein</fullName>
    </recommendedName>
</protein>
<organism evidence="1 2">
    <name type="scientific">Nocardia terpenica</name>
    <dbReference type="NCBI Taxonomy" id="455432"/>
    <lineage>
        <taxon>Bacteria</taxon>
        <taxon>Bacillati</taxon>
        <taxon>Actinomycetota</taxon>
        <taxon>Actinomycetes</taxon>
        <taxon>Mycobacteriales</taxon>
        <taxon>Nocardiaceae</taxon>
        <taxon>Nocardia</taxon>
    </lineage>
</organism>